<dbReference type="AlphaFoldDB" id="A0A8H7Q3R8"/>
<dbReference type="Gene3D" id="3.40.50.800">
    <property type="entry name" value="Anticodon-binding domain"/>
    <property type="match status" value="1"/>
</dbReference>
<dbReference type="NCBIfam" id="TIGR00409">
    <property type="entry name" value="proS_fam_II"/>
    <property type="match status" value="1"/>
</dbReference>
<dbReference type="GO" id="GO:0005739">
    <property type="term" value="C:mitochondrion"/>
    <property type="evidence" value="ECO:0007669"/>
    <property type="project" value="TreeGrafter"/>
</dbReference>
<dbReference type="InterPro" id="IPR036621">
    <property type="entry name" value="Anticodon-bd_dom_sf"/>
</dbReference>
<dbReference type="InterPro" id="IPR006195">
    <property type="entry name" value="aa-tRNA-synth_II"/>
</dbReference>
<accession>A0A8H7Q3R8</accession>
<evidence type="ECO:0000256" key="3">
    <source>
        <dbReference type="ARBA" id="ARBA00011738"/>
    </source>
</evidence>
<evidence type="ECO:0000256" key="8">
    <source>
        <dbReference type="ARBA" id="ARBA00022840"/>
    </source>
</evidence>
<keyword evidence="9" id="KW-0648">Protein biosynthesis</keyword>
<dbReference type="InterPro" id="IPR002314">
    <property type="entry name" value="aa-tRNA-synt_IIb"/>
</dbReference>
<comment type="subcellular location">
    <subcellularLocation>
        <location evidence="1">Cytoplasm</location>
    </subcellularLocation>
</comment>
<dbReference type="InterPro" id="IPR044140">
    <property type="entry name" value="ProRS_anticodon_short"/>
</dbReference>
<evidence type="ECO:0000313" key="14">
    <source>
        <dbReference type="EMBL" id="KAG2185276.1"/>
    </source>
</evidence>
<dbReference type="SUPFAM" id="SSF52954">
    <property type="entry name" value="Class II aaRS ABD-related"/>
    <property type="match status" value="1"/>
</dbReference>
<gene>
    <name evidence="14" type="ORF">INT44_002066</name>
</gene>
<evidence type="ECO:0000256" key="6">
    <source>
        <dbReference type="ARBA" id="ARBA00022598"/>
    </source>
</evidence>
<evidence type="ECO:0000256" key="9">
    <source>
        <dbReference type="ARBA" id="ARBA00022917"/>
    </source>
</evidence>
<dbReference type="InterPro" id="IPR033730">
    <property type="entry name" value="ProRS_core_prok"/>
</dbReference>
<evidence type="ECO:0000256" key="10">
    <source>
        <dbReference type="ARBA" id="ARBA00023146"/>
    </source>
</evidence>
<dbReference type="GO" id="GO:0006433">
    <property type="term" value="P:prolyl-tRNA aminoacylation"/>
    <property type="evidence" value="ECO:0007669"/>
    <property type="project" value="InterPro"/>
</dbReference>
<dbReference type="Pfam" id="PF00587">
    <property type="entry name" value="tRNA-synt_2b"/>
    <property type="match status" value="1"/>
</dbReference>
<dbReference type="OrthoDB" id="10267474at2759"/>
<keyword evidence="5" id="KW-0963">Cytoplasm</keyword>
<keyword evidence="8" id="KW-0067">ATP-binding</keyword>
<comment type="subunit">
    <text evidence="3">Homodimer.</text>
</comment>
<feature type="domain" description="Aminoacyl-transfer RNA synthetases class-II family profile" evidence="13">
    <location>
        <begin position="61"/>
        <end position="510"/>
    </location>
</feature>
<evidence type="ECO:0000259" key="13">
    <source>
        <dbReference type="PROSITE" id="PS50862"/>
    </source>
</evidence>
<evidence type="ECO:0000256" key="1">
    <source>
        <dbReference type="ARBA" id="ARBA00004496"/>
    </source>
</evidence>
<sequence length="627" mass="69246">MLSVAARSQQMRTTGARCVSQLTPRNRLSQMFIPTSKEKVAASNADAVASHSLMLKSGFIRQSSSGIYSILPIGLRTIEKIEKVIDEEMRAIGGQKLALPLVLSSEMWKKTGRWDGMGSELFKLQDRKESDLLLAPTHEEEITQIVANELSSYRQLPIRLYQIGRKYRDEMRPRSGLLRGREFMMKDLYTFDENLETASVAYDDVQGAYDRIFRRIGVPFAVAEADTGNIGGSRSHEYHILSAAGEDNLLTCPKCHYTANEEKATGVLPDTDEEALKAQPTITLAGDSLLQLLNPSSAHSLGVQFASIKASLVDKHGKRTVLEENALVAAISSSSREVNFLKVYEVIRKHMETKVAPDQPFVRSEISLTPTVPDTISSTQSVHLIIDESAEQGIKANEKTLRNDLKTLSCKDMIVHPKGDYRVAHEGDFCPSCHADHVSSKLITEKAIEIGHTFLLGTKYSDALDCSFTPREPANATKLPAQMGCYGIGVSRLSAAVIESLHDDAGMIWPTSIAPYRACVLVADNKNSESNDIAEKLYDELNAQASINDPLCNEVVLDDRKGGFGFKIRDAEMIGYPFVVIVGNKTRTNGMVEIRERIKGQKSHQIELPITEAVAHLKQRVAEKLAV</sequence>
<protein>
    <recommendedName>
        <fullName evidence="4">proline--tRNA ligase</fullName>
        <ecNumber evidence="4">6.1.1.15</ecNumber>
    </recommendedName>
    <alternativeName>
        <fullName evidence="11">Prolyl-tRNA synthetase</fullName>
    </alternativeName>
</protein>
<dbReference type="CDD" id="cd00779">
    <property type="entry name" value="ProRS_core_prok"/>
    <property type="match status" value="1"/>
</dbReference>
<dbReference type="InterPro" id="IPR004500">
    <property type="entry name" value="Pro-tRNA-synth_IIa_bac-type"/>
</dbReference>
<proteinExistence type="inferred from homology"/>
<dbReference type="GO" id="GO:0004827">
    <property type="term" value="F:proline-tRNA ligase activity"/>
    <property type="evidence" value="ECO:0007669"/>
    <property type="project" value="UniProtKB-EC"/>
</dbReference>
<dbReference type="InterPro" id="IPR045864">
    <property type="entry name" value="aa-tRNA-synth_II/BPL/LPL"/>
</dbReference>
<keyword evidence="10" id="KW-0030">Aminoacyl-tRNA synthetase</keyword>
<evidence type="ECO:0000256" key="4">
    <source>
        <dbReference type="ARBA" id="ARBA00012831"/>
    </source>
</evidence>
<dbReference type="InterPro" id="IPR050062">
    <property type="entry name" value="Pro-tRNA_synthetase"/>
</dbReference>
<keyword evidence="15" id="KW-1185">Reference proteome</keyword>
<keyword evidence="7" id="KW-0547">Nucleotide-binding</keyword>
<dbReference type="Proteomes" id="UP000612746">
    <property type="component" value="Unassembled WGS sequence"/>
</dbReference>
<comment type="similarity">
    <text evidence="2">Belongs to the class-II aminoacyl-tRNA synthetase family.</text>
</comment>
<dbReference type="PANTHER" id="PTHR42753:SF2">
    <property type="entry name" value="PROLINE--TRNA LIGASE"/>
    <property type="match status" value="1"/>
</dbReference>
<evidence type="ECO:0000256" key="2">
    <source>
        <dbReference type="ARBA" id="ARBA00008226"/>
    </source>
</evidence>
<evidence type="ECO:0000256" key="7">
    <source>
        <dbReference type="ARBA" id="ARBA00022741"/>
    </source>
</evidence>
<organism evidence="14 15">
    <name type="scientific">Umbelopsis vinacea</name>
    <dbReference type="NCBI Taxonomy" id="44442"/>
    <lineage>
        <taxon>Eukaryota</taxon>
        <taxon>Fungi</taxon>
        <taxon>Fungi incertae sedis</taxon>
        <taxon>Mucoromycota</taxon>
        <taxon>Mucoromycotina</taxon>
        <taxon>Umbelopsidomycetes</taxon>
        <taxon>Umbelopsidales</taxon>
        <taxon>Umbelopsidaceae</taxon>
        <taxon>Umbelopsis</taxon>
    </lineage>
</organism>
<evidence type="ECO:0000256" key="11">
    <source>
        <dbReference type="ARBA" id="ARBA00029731"/>
    </source>
</evidence>
<dbReference type="PRINTS" id="PR01046">
    <property type="entry name" value="TRNASYNTHPRO"/>
</dbReference>
<reference evidence="14" key="1">
    <citation type="submission" date="2020-12" db="EMBL/GenBank/DDBJ databases">
        <title>Metabolic potential, ecology and presence of endohyphal bacteria is reflected in genomic diversity of Mucoromycotina.</title>
        <authorList>
            <person name="Muszewska A."/>
            <person name="Okrasinska A."/>
            <person name="Steczkiewicz K."/>
            <person name="Drgas O."/>
            <person name="Orlowska M."/>
            <person name="Perlinska-Lenart U."/>
            <person name="Aleksandrzak-Piekarczyk T."/>
            <person name="Szatraj K."/>
            <person name="Zielenkiewicz U."/>
            <person name="Pilsyk S."/>
            <person name="Malc E."/>
            <person name="Mieczkowski P."/>
            <person name="Kruszewska J.S."/>
            <person name="Biernat P."/>
            <person name="Pawlowska J."/>
        </authorList>
    </citation>
    <scope>NUCLEOTIDE SEQUENCE</scope>
    <source>
        <strain evidence="14">WA0000051536</strain>
    </source>
</reference>
<evidence type="ECO:0000256" key="12">
    <source>
        <dbReference type="ARBA" id="ARBA00047671"/>
    </source>
</evidence>
<name>A0A8H7Q3R8_9FUNG</name>
<dbReference type="CDD" id="cd00861">
    <property type="entry name" value="ProRS_anticodon_short"/>
    <property type="match status" value="1"/>
</dbReference>
<keyword evidence="6" id="KW-0436">Ligase</keyword>
<dbReference type="SUPFAM" id="SSF55681">
    <property type="entry name" value="Class II aaRS and biotin synthetases"/>
    <property type="match status" value="1"/>
</dbReference>
<evidence type="ECO:0000256" key="5">
    <source>
        <dbReference type="ARBA" id="ARBA00022490"/>
    </source>
</evidence>
<dbReference type="Pfam" id="PF03129">
    <property type="entry name" value="HGTP_anticodon"/>
    <property type="match status" value="1"/>
</dbReference>
<dbReference type="Gene3D" id="3.30.930.10">
    <property type="entry name" value="Bira Bifunctional Protein, Domain 2"/>
    <property type="match status" value="2"/>
</dbReference>
<dbReference type="EC" id="6.1.1.15" evidence="4"/>
<comment type="catalytic activity">
    <reaction evidence="12">
        <text>tRNA(Pro) + L-proline + ATP = L-prolyl-tRNA(Pro) + AMP + diphosphate</text>
        <dbReference type="Rhea" id="RHEA:14305"/>
        <dbReference type="Rhea" id="RHEA-COMP:9700"/>
        <dbReference type="Rhea" id="RHEA-COMP:9702"/>
        <dbReference type="ChEBI" id="CHEBI:30616"/>
        <dbReference type="ChEBI" id="CHEBI:33019"/>
        <dbReference type="ChEBI" id="CHEBI:60039"/>
        <dbReference type="ChEBI" id="CHEBI:78442"/>
        <dbReference type="ChEBI" id="CHEBI:78532"/>
        <dbReference type="ChEBI" id="CHEBI:456215"/>
        <dbReference type="EC" id="6.1.1.15"/>
    </reaction>
</comment>
<dbReference type="GO" id="GO:0005524">
    <property type="term" value="F:ATP binding"/>
    <property type="evidence" value="ECO:0007669"/>
    <property type="project" value="UniProtKB-KW"/>
</dbReference>
<dbReference type="InterPro" id="IPR002316">
    <property type="entry name" value="Pro-tRNA-ligase_IIa"/>
</dbReference>
<dbReference type="PROSITE" id="PS50862">
    <property type="entry name" value="AA_TRNA_LIGASE_II"/>
    <property type="match status" value="1"/>
</dbReference>
<comment type="caution">
    <text evidence="14">The sequence shown here is derived from an EMBL/GenBank/DDBJ whole genome shotgun (WGS) entry which is preliminary data.</text>
</comment>
<dbReference type="FunFam" id="3.30.930.10:FF:000066">
    <property type="entry name" value="Proline--tRNA ligase"/>
    <property type="match status" value="1"/>
</dbReference>
<dbReference type="PANTHER" id="PTHR42753">
    <property type="entry name" value="MITOCHONDRIAL RIBOSOME PROTEIN L39/PROLYL-TRNA LIGASE FAMILY MEMBER"/>
    <property type="match status" value="1"/>
</dbReference>
<dbReference type="EMBL" id="JAEPRA010000005">
    <property type="protein sequence ID" value="KAG2185276.1"/>
    <property type="molecule type" value="Genomic_DNA"/>
</dbReference>
<dbReference type="InterPro" id="IPR004154">
    <property type="entry name" value="Anticodon-bd"/>
</dbReference>
<evidence type="ECO:0000313" key="15">
    <source>
        <dbReference type="Proteomes" id="UP000612746"/>
    </source>
</evidence>